<accession>A0A173X3L7</accession>
<dbReference type="PANTHER" id="PTHR43649:SF31">
    <property type="entry name" value="SN-GLYCEROL-3-PHOSPHATE-BINDING PERIPLASMIC PROTEIN UGPB"/>
    <property type="match status" value="1"/>
</dbReference>
<dbReference type="AlphaFoldDB" id="A0A173X3L7"/>
<keyword evidence="4 6" id="KW-0732">Signal</keyword>
<dbReference type="RefSeq" id="WP_055652703.1">
    <property type="nucleotide sequence ID" value="NZ_CABIXC010000001.1"/>
</dbReference>
<dbReference type="GO" id="GO:0030313">
    <property type="term" value="C:cell envelope"/>
    <property type="evidence" value="ECO:0007669"/>
    <property type="project" value="UniProtKB-SubCell"/>
</dbReference>
<protein>
    <submittedName>
        <fullName evidence="7">Extracellular solute-binding protein</fullName>
    </submittedName>
    <submittedName>
        <fullName evidence="8">Sugar ABC transporter substrate-binding protein</fullName>
    </submittedName>
</protein>
<organism evidence="7 9">
    <name type="scientific">Hungatella hathewayi</name>
    <dbReference type="NCBI Taxonomy" id="154046"/>
    <lineage>
        <taxon>Bacteria</taxon>
        <taxon>Bacillati</taxon>
        <taxon>Bacillota</taxon>
        <taxon>Clostridia</taxon>
        <taxon>Lachnospirales</taxon>
        <taxon>Lachnospiraceae</taxon>
        <taxon>Hungatella</taxon>
    </lineage>
</organism>
<name>A0A173X3L7_9FIRM</name>
<dbReference type="InterPro" id="IPR050490">
    <property type="entry name" value="Bact_solute-bd_prot1"/>
</dbReference>
<dbReference type="Proteomes" id="UP000095651">
    <property type="component" value="Unassembled WGS sequence"/>
</dbReference>
<reference evidence="7 9" key="1">
    <citation type="submission" date="2015-09" db="EMBL/GenBank/DDBJ databases">
        <authorList>
            <consortium name="Pathogen Informatics"/>
        </authorList>
    </citation>
    <scope>NUCLEOTIDE SEQUENCE [LARGE SCALE GENOMIC DNA]</scope>
    <source>
        <strain evidence="7 9">2789STDY5608850</strain>
    </source>
</reference>
<dbReference type="EMBL" id="QSSQ01000001">
    <property type="protein sequence ID" value="RGM08424.1"/>
    <property type="molecule type" value="Genomic_DNA"/>
</dbReference>
<evidence type="ECO:0000256" key="3">
    <source>
        <dbReference type="ARBA" id="ARBA00022448"/>
    </source>
</evidence>
<dbReference type="Gene3D" id="3.40.190.10">
    <property type="entry name" value="Periplasmic binding protein-like II"/>
    <property type="match status" value="1"/>
</dbReference>
<sequence>MKLKRVAALTLAAGMVCTSLAACGSKDTATKAPETTAKEEGTTAAGAESKEETTAAASGEKQVLSVTTWDYDTTPQFSAVVKAYEAKNPNVEIKVIDTSADEYNNSLGISLSAAQADPDVIWVKDMGSMLQMADKGQLLPLDEMIKADNLDLSVYSGAAEQLMYNDTTYGLPYRSDWYVLYYNKDLFDAAGVEYPSNDMTWKEYDELAAKMTSGEGSAKVYGTHDHTWQALVTNWAVQDGKHTVVEKDYSFLKPYYEEALALQENGYMQDYSTLKTANIHYSSVFKNQQCAMMPMGSWFIATMMQAQAEGETDFNWGVARIPHPEDTESGYTVGALTPIGISAYTDQKDLAWDFVKFASSEEAANILAEQGVFTGIQTDESINTIASAEYFPEGDSNKEALTYTHYAFDRPLDPQIEEIRKPLDEVHEMIMIKAYSIDDGIAELNKRVAEIKGWN</sequence>
<dbReference type="Proteomes" id="UP000261257">
    <property type="component" value="Unassembled WGS sequence"/>
</dbReference>
<comment type="similarity">
    <text evidence="2">Belongs to the bacterial solute-binding protein 1 family.</text>
</comment>
<evidence type="ECO:0000256" key="6">
    <source>
        <dbReference type="SAM" id="SignalP"/>
    </source>
</evidence>
<feature type="region of interest" description="Disordered" evidence="5">
    <location>
        <begin position="28"/>
        <end position="59"/>
    </location>
</feature>
<comment type="subcellular location">
    <subcellularLocation>
        <location evidence="1">Cell envelope</location>
    </subcellularLocation>
</comment>
<dbReference type="PANTHER" id="PTHR43649">
    <property type="entry name" value="ARABINOSE-BINDING PROTEIN-RELATED"/>
    <property type="match status" value="1"/>
</dbReference>
<evidence type="ECO:0000256" key="1">
    <source>
        <dbReference type="ARBA" id="ARBA00004196"/>
    </source>
</evidence>
<evidence type="ECO:0000313" key="9">
    <source>
        <dbReference type="Proteomes" id="UP000095651"/>
    </source>
</evidence>
<evidence type="ECO:0000256" key="5">
    <source>
        <dbReference type="SAM" id="MobiDB-lite"/>
    </source>
</evidence>
<dbReference type="CDD" id="cd13585">
    <property type="entry name" value="PBP2_TMBP_like"/>
    <property type="match status" value="1"/>
</dbReference>
<dbReference type="EMBL" id="CYZE01000001">
    <property type="protein sequence ID" value="CUN46263.1"/>
    <property type="molecule type" value="Genomic_DNA"/>
</dbReference>
<proteinExistence type="inferred from homology"/>
<dbReference type="SUPFAM" id="SSF53850">
    <property type="entry name" value="Periplasmic binding protein-like II"/>
    <property type="match status" value="1"/>
</dbReference>
<evidence type="ECO:0000313" key="10">
    <source>
        <dbReference type="Proteomes" id="UP000261257"/>
    </source>
</evidence>
<gene>
    <name evidence="7" type="primary">yesO_2</name>
    <name evidence="8" type="ORF">DXC39_00175</name>
    <name evidence="7" type="ORF">ERS852407_00266</name>
</gene>
<evidence type="ECO:0000256" key="2">
    <source>
        <dbReference type="ARBA" id="ARBA00008520"/>
    </source>
</evidence>
<reference evidence="8 10" key="2">
    <citation type="submission" date="2018-08" db="EMBL/GenBank/DDBJ databases">
        <title>A genome reference for cultivated species of the human gut microbiota.</title>
        <authorList>
            <person name="Zou Y."/>
            <person name="Xue W."/>
            <person name="Luo G."/>
        </authorList>
    </citation>
    <scope>NUCLEOTIDE SEQUENCE [LARGE SCALE GENOMIC DNA]</scope>
    <source>
        <strain evidence="8 10">TF05-11AC</strain>
    </source>
</reference>
<dbReference type="PROSITE" id="PS51257">
    <property type="entry name" value="PROKAR_LIPOPROTEIN"/>
    <property type="match status" value="1"/>
</dbReference>
<keyword evidence="3" id="KW-0813">Transport</keyword>
<dbReference type="InterPro" id="IPR006059">
    <property type="entry name" value="SBP"/>
</dbReference>
<evidence type="ECO:0000256" key="4">
    <source>
        <dbReference type="ARBA" id="ARBA00022729"/>
    </source>
</evidence>
<evidence type="ECO:0000313" key="8">
    <source>
        <dbReference type="EMBL" id="RGM08424.1"/>
    </source>
</evidence>
<feature type="signal peptide" evidence="6">
    <location>
        <begin position="1"/>
        <end position="21"/>
    </location>
</feature>
<evidence type="ECO:0000313" key="7">
    <source>
        <dbReference type="EMBL" id="CUN46263.1"/>
    </source>
</evidence>
<feature type="chain" id="PRO_5042332651" evidence="6">
    <location>
        <begin position="22"/>
        <end position="455"/>
    </location>
</feature>
<dbReference type="Pfam" id="PF01547">
    <property type="entry name" value="SBP_bac_1"/>
    <property type="match status" value="1"/>
</dbReference>